<dbReference type="ExpressionAtlas" id="A0A2K3D1P7">
    <property type="expression patterns" value="baseline and differential"/>
</dbReference>
<dbReference type="EMBL" id="CM008973">
    <property type="protein sequence ID" value="PNW74466.1"/>
    <property type="molecule type" value="Genomic_DNA"/>
</dbReference>
<feature type="signal peptide" evidence="3">
    <location>
        <begin position="1"/>
        <end position="15"/>
    </location>
</feature>
<keyword evidence="2" id="KW-1133">Transmembrane helix</keyword>
<accession>A0A2K3D1P7</accession>
<keyword evidence="5" id="KW-1185">Reference proteome</keyword>
<evidence type="ECO:0008006" key="6">
    <source>
        <dbReference type="Google" id="ProtNLM"/>
    </source>
</evidence>
<dbReference type="KEGG" id="cre:CHLRE_12g485250v5"/>
<keyword evidence="2" id="KW-0812">Transmembrane</keyword>
<keyword evidence="3" id="KW-0732">Signal</keyword>
<feature type="region of interest" description="Disordered" evidence="1">
    <location>
        <begin position="336"/>
        <end position="400"/>
    </location>
</feature>
<feature type="chain" id="PRO_5014459250" description="Pherophorin domain-containing protein" evidence="3">
    <location>
        <begin position="16"/>
        <end position="779"/>
    </location>
</feature>
<dbReference type="GeneID" id="5728719"/>
<dbReference type="OrthoDB" id="561892at2759"/>
<evidence type="ECO:0000256" key="3">
    <source>
        <dbReference type="SAM" id="SignalP"/>
    </source>
</evidence>
<dbReference type="Proteomes" id="UP000006906">
    <property type="component" value="Chromosome 12"/>
</dbReference>
<keyword evidence="2" id="KW-0472">Membrane</keyword>
<evidence type="ECO:0000313" key="4">
    <source>
        <dbReference type="EMBL" id="PNW74466.1"/>
    </source>
</evidence>
<proteinExistence type="predicted"/>
<organism evidence="4 5">
    <name type="scientific">Chlamydomonas reinhardtii</name>
    <name type="common">Chlamydomonas smithii</name>
    <dbReference type="NCBI Taxonomy" id="3055"/>
    <lineage>
        <taxon>Eukaryota</taxon>
        <taxon>Viridiplantae</taxon>
        <taxon>Chlorophyta</taxon>
        <taxon>core chlorophytes</taxon>
        <taxon>Chlorophyceae</taxon>
        <taxon>CS clade</taxon>
        <taxon>Chlamydomonadales</taxon>
        <taxon>Chlamydomonadaceae</taxon>
        <taxon>Chlamydomonas</taxon>
    </lineage>
</organism>
<sequence length="779" mass="77039">MAILVLATCLQLGYGRHLAGVPRRSAVEALPYVWDTSLCVSFNADDFAPLMSRQGAVLGYVTVRSGAPRSAPRQPDGTTMLRLDVTLDGEADAQYVLAAPRLTRGQDANATAMPANVYASLSRREPDACPSTVPAHRAAAAADCGSRRASLVVDVPTSLFRCAAEEEFRSFFVQVGVDLAPASAGAGAGVANGSATCANATHTAFAGAPQNSLTTGCSYILVTAACRPATCAGAVAGGANGSGSSETDGSAIAGLTATALVGHGPALDAAADGGAGGAKHVTAAIAGGLAGGLALAAAVVGVYVLALRWRLRRAVQQYGEDQAFDVLYGKSRHWSGTGSGGRSAGISRSNSGVSNSSDGGAADYAVATSTPGGKRARARTPRGFTSQAGRTPRGGLGAVRADDATSLLDGGSFVAARSGAAYGAAPQHAPKRRGHPATASAAAAAAAPYGGAQYYEGGSGCSTPRGVDPAAAAAAALPPTLPSLFSRMPLGAASDFAALTRGPAASPFVGLQLDPTPEGEAGEAPCIGMELYGSVHGGTAAATASPHLDYEYEVKTPRAMQPLAPPPAHPRLQQLQLLVPPGSPALSAAGSVADAPGSASHSRFVPRGSWNGAGASAAPQPQLCLQQHCLQAGTPRSRSLAPQHLRGVHFVPAASPSAAASPCPGSPALPPAGGSPTTGGSGGRSPASGGMVALALLRGAGSCAAVQRTGSGHSQAATAGGVVEAAREAVTADATSLPAGARTAALRAPADWESLRNGAGPAAVSVVRPGSSLDGRKQW</sequence>
<feature type="region of interest" description="Disordered" evidence="1">
    <location>
        <begin position="760"/>
        <end position="779"/>
    </location>
</feature>
<gene>
    <name evidence="4" type="ORF">CHLRE_12g485250v5</name>
</gene>
<feature type="region of interest" description="Disordered" evidence="1">
    <location>
        <begin position="655"/>
        <end position="687"/>
    </location>
</feature>
<dbReference type="PaxDb" id="3055-EDO96555"/>
<evidence type="ECO:0000256" key="1">
    <source>
        <dbReference type="SAM" id="MobiDB-lite"/>
    </source>
</evidence>
<feature type="transmembrane region" description="Helical" evidence="2">
    <location>
        <begin position="284"/>
        <end position="306"/>
    </location>
</feature>
<evidence type="ECO:0000256" key="2">
    <source>
        <dbReference type="SAM" id="Phobius"/>
    </source>
</evidence>
<name>A0A2K3D1P7_CHLRE</name>
<reference evidence="4 5" key="1">
    <citation type="journal article" date="2007" name="Science">
        <title>The Chlamydomonas genome reveals the evolution of key animal and plant functions.</title>
        <authorList>
            <person name="Merchant S.S."/>
            <person name="Prochnik S.E."/>
            <person name="Vallon O."/>
            <person name="Harris E.H."/>
            <person name="Karpowicz S.J."/>
            <person name="Witman G.B."/>
            <person name="Terry A."/>
            <person name="Salamov A."/>
            <person name="Fritz-Laylin L.K."/>
            <person name="Marechal-Drouard L."/>
            <person name="Marshall W.F."/>
            <person name="Qu L.H."/>
            <person name="Nelson D.R."/>
            <person name="Sanderfoot A.A."/>
            <person name="Spalding M.H."/>
            <person name="Kapitonov V.V."/>
            <person name="Ren Q."/>
            <person name="Ferris P."/>
            <person name="Lindquist E."/>
            <person name="Shapiro H."/>
            <person name="Lucas S.M."/>
            <person name="Grimwood J."/>
            <person name="Schmutz J."/>
            <person name="Cardol P."/>
            <person name="Cerutti H."/>
            <person name="Chanfreau G."/>
            <person name="Chen C.L."/>
            <person name="Cognat V."/>
            <person name="Croft M.T."/>
            <person name="Dent R."/>
            <person name="Dutcher S."/>
            <person name="Fernandez E."/>
            <person name="Fukuzawa H."/>
            <person name="Gonzalez-Ballester D."/>
            <person name="Gonzalez-Halphen D."/>
            <person name="Hallmann A."/>
            <person name="Hanikenne M."/>
            <person name="Hippler M."/>
            <person name="Inwood W."/>
            <person name="Jabbari K."/>
            <person name="Kalanon M."/>
            <person name="Kuras R."/>
            <person name="Lefebvre P.A."/>
            <person name="Lemaire S.D."/>
            <person name="Lobanov A.V."/>
            <person name="Lohr M."/>
            <person name="Manuell A."/>
            <person name="Meier I."/>
            <person name="Mets L."/>
            <person name="Mittag M."/>
            <person name="Mittelmeier T."/>
            <person name="Moroney J.V."/>
            <person name="Moseley J."/>
            <person name="Napoli C."/>
            <person name="Nedelcu A.M."/>
            <person name="Niyogi K."/>
            <person name="Novoselov S.V."/>
            <person name="Paulsen I.T."/>
            <person name="Pazour G."/>
            <person name="Purton S."/>
            <person name="Ral J.P."/>
            <person name="Riano-Pachon D.M."/>
            <person name="Riekhof W."/>
            <person name="Rymarquis L."/>
            <person name="Schroda M."/>
            <person name="Stern D."/>
            <person name="Umen J."/>
            <person name="Willows R."/>
            <person name="Wilson N."/>
            <person name="Zimmer S.L."/>
            <person name="Allmer J."/>
            <person name="Balk J."/>
            <person name="Bisova K."/>
            <person name="Chen C.J."/>
            <person name="Elias M."/>
            <person name="Gendler K."/>
            <person name="Hauser C."/>
            <person name="Lamb M.R."/>
            <person name="Ledford H."/>
            <person name="Long J.C."/>
            <person name="Minagawa J."/>
            <person name="Page M.D."/>
            <person name="Pan J."/>
            <person name="Pootakham W."/>
            <person name="Roje S."/>
            <person name="Rose A."/>
            <person name="Stahlberg E."/>
            <person name="Terauchi A.M."/>
            <person name="Yang P."/>
            <person name="Ball S."/>
            <person name="Bowler C."/>
            <person name="Dieckmann C.L."/>
            <person name="Gladyshev V.N."/>
            <person name="Green P."/>
            <person name="Jorgensen R."/>
            <person name="Mayfield S."/>
            <person name="Mueller-Roeber B."/>
            <person name="Rajamani S."/>
            <person name="Sayre R.T."/>
            <person name="Brokstein P."/>
            <person name="Dubchak I."/>
            <person name="Goodstein D."/>
            <person name="Hornick L."/>
            <person name="Huang Y.W."/>
            <person name="Jhaveri J."/>
            <person name="Luo Y."/>
            <person name="Martinez D."/>
            <person name="Ngau W.C."/>
            <person name="Otillar B."/>
            <person name="Poliakov A."/>
            <person name="Porter A."/>
            <person name="Szajkowski L."/>
            <person name="Werner G."/>
            <person name="Zhou K."/>
            <person name="Grigoriev I.V."/>
            <person name="Rokhsar D.S."/>
            <person name="Grossman A.R."/>
        </authorList>
    </citation>
    <scope>NUCLEOTIDE SEQUENCE [LARGE SCALE GENOMIC DNA]</scope>
    <source>
        <strain evidence="5">CC-503</strain>
    </source>
</reference>
<dbReference type="RefSeq" id="XP_001703179.2">
    <property type="nucleotide sequence ID" value="XM_001703127.2"/>
</dbReference>
<dbReference type="Gramene" id="PNW74466">
    <property type="protein sequence ID" value="PNW74466"/>
    <property type="gene ID" value="CHLRE_12g485250v5"/>
</dbReference>
<dbReference type="InParanoid" id="A0A2K3D1P7"/>
<feature type="compositionally biased region" description="Low complexity" evidence="1">
    <location>
        <begin position="344"/>
        <end position="360"/>
    </location>
</feature>
<protein>
    <recommendedName>
        <fullName evidence="6">Pherophorin domain-containing protein</fullName>
    </recommendedName>
</protein>
<dbReference type="AlphaFoldDB" id="A0A2K3D1P7"/>
<evidence type="ECO:0000313" key="5">
    <source>
        <dbReference type="Proteomes" id="UP000006906"/>
    </source>
</evidence>